<reference evidence="9 10" key="1">
    <citation type="submission" date="2018-03" db="EMBL/GenBank/DDBJ databases">
        <title>Genomic Encyclopedia of Type Strains, Phase III (KMG-III): the genomes of soil and plant-associated and newly described type strains.</title>
        <authorList>
            <person name="Whitman W."/>
        </authorList>
    </citation>
    <scope>NUCLEOTIDE SEQUENCE [LARGE SCALE GENOMIC DNA]</scope>
    <source>
        <strain evidence="9 10">CGMCC 1.07653</strain>
    </source>
</reference>
<dbReference type="EC" id="3.4.-.-" evidence="8"/>
<dbReference type="GO" id="GO:0006508">
    <property type="term" value="P:proteolysis"/>
    <property type="evidence" value="ECO:0007669"/>
    <property type="project" value="UniProtKB-KW"/>
</dbReference>
<evidence type="ECO:0000256" key="4">
    <source>
        <dbReference type="ARBA" id="ARBA00022801"/>
    </source>
</evidence>
<dbReference type="Pfam" id="PF02586">
    <property type="entry name" value="SRAP"/>
    <property type="match status" value="1"/>
</dbReference>
<keyword evidence="10" id="KW-1185">Reference proteome</keyword>
<evidence type="ECO:0000256" key="3">
    <source>
        <dbReference type="ARBA" id="ARBA00022763"/>
    </source>
</evidence>
<comment type="caution">
    <text evidence="9">The sequence shown here is derived from an EMBL/GenBank/DDBJ whole genome shotgun (WGS) entry which is preliminary data.</text>
</comment>
<evidence type="ECO:0000256" key="8">
    <source>
        <dbReference type="RuleBase" id="RU364100"/>
    </source>
</evidence>
<comment type="similarity">
    <text evidence="1 8">Belongs to the SOS response-associated peptidase family.</text>
</comment>
<dbReference type="GO" id="GO:0008233">
    <property type="term" value="F:peptidase activity"/>
    <property type="evidence" value="ECO:0007669"/>
    <property type="project" value="UniProtKB-KW"/>
</dbReference>
<dbReference type="GO" id="GO:0106300">
    <property type="term" value="P:protein-DNA covalent cross-linking repair"/>
    <property type="evidence" value="ECO:0007669"/>
    <property type="project" value="InterPro"/>
</dbReference>
<dbReference type="AlphaFoldDB" id="A0A2P8HQF1"/>
<dbReference type="SUPFAM" id="SSF143081">
    <property type="entry name" value="BB1717-like"/>
    <property type="match status" value="1"/>
</dbReference>
<keyword evidence="5" id="KW-0190">Covalent protein-DNA linkage</keyword>
<protein>
    <recommendedName>
        <fullName evidence="8">Abasic site processing protein</fullName>
        <ecNumber evidence="8">3.4.-.-</ecNumber>
    </recommendedName>
</protein>
<dbReference type="OrthoDB" id="9782620at2"/>
<evidence type="ECO:0000256" key="1">
    <source>
        <dbReference type="ARBA" id="ARBA00008136"/>
    </source>
</evidence>
<keyword evidence="4 8" id="KW-0378">Hydrolase</keyword>
<evidence type="ECO:0000256" key="7">
    <source>
        <dbReference type="ARBA" id="ARBA00023239"/>
    </source>
</evidence>
<keyword evidence="6" id="KW-0238">DNA-binding</keyword>
<keyword evidence="7" id="KW-0456">Lyase</keyword>
<dbReference type="InterPro" id="IPR036590">
    <property type="entry name" value="SRAP-like"/>
</dbReference>
<dbReference type="EMBL" id="PYAV01000004">
    <property type="protein sequence ID" value="PSL48446.1"/>
    <property type="molecule type" value="Genomic_DNA"/>
</dbReference>
<dbReference type="PANTHER" id="PTHR13604">
    <property type="entry name" value="DC12-RELATED"/>
    <property type="match status" value="1"/>
</dbReference>
<sequence>MCGRFTLHTDLAALETQFGLRIPPVTARYNISPTQYVLAAVSGDGKRWAGFFHWGLIPSEADDMRVGARMINVEAEKLEDNPAFVKLLRRQRCIIAADGFYKWGMENGVKQPYYMQLASGEPFAFAGLWDQWQSRDETILSCTIITTKANRLIAPIHDRMPVLLNDTAQQAWLDQNLTGYKELAPLLTPYPSEEMKVRPVTSDVNSPMNDHKALLAKV</sequence>
<dbReference type="Proteomes" id="UP000242310">
    <property type="component" value="Unassembled WGS sequence"/>
</dbReference>
<dbReference type="PANTHER" id="PTHR13604:SF0">
    <property type="entry name" value="ABASIC SITE PROCESSING PROTEIN HMCES"/>
    <property type="match status" value="1"/>
</dbReference>
<dbReference type="RefSeq" id="WP_106588019.1">
    <property type="nucleotide sequence ID" value="NZ_PYAV01000004.1"/>
</dbReference>
<evidence type="ECO:0000256" key="6">
    <source>
        <dbReference type="ARBA" id="ARBA00023125"/>
    </source>
</evidence>
<dbReference type="Gene3D" id="3.90.1680.10">
    <property type="entry name" value="SOS response associated peptidase-like"/>
    <property type="match status" value="1"/>
</dbReference>
<evidence type="ECO:0000256" key="2">
    <source>
        <dbReference type="ARBA" id="ARBA00022670"/>
    </source>
</evidence>
<proteinExistence type="inferred from homology"/>
<name>A0A2P8HQF1_9BACI</name>
<keyword evidence="2 8" id="KW-0645">Protease</keyword>
<gene>
    <name evidence="9" type="ORF">B0H94_10446</name>
</gene>
<dbReference type="InterPro" id="IPR003738">
    <property type="entry name" value="SRAP"/>
</dbReference>
<keyword evidence="3" id="KW-0227">DNA damage</keyword>
<evidence type="ECO:0000313" key="9">
    <source>
        <dbReference type="EMBL" id="PSL48446.1"/>
    </source>
</evidence>
<evidence type="ECO:0000313" key="10">
    <source>
        <dbReference type="Proteomes" id="UP000242310"/>
    </source>
</evidence>
<evidence type="ECO:0000256" key="5">
    <source>
        <dbReference type="ARBA" id="ARBA00023124"/>
    </source>
</evidence>
<accession>A0A2P8HQF1</accession>
<organism evidence="9 10">
    <name type="scientific">Salsuginibacillus halophilus</name>
    <dbReference type="NCBI Taxonomy" id="517424"/>
    <lineage>
        <taxon>Bacteria</taxon>
        <taxon>Bacillati</taxon>
        <taxon>Bacillota</taxon>
        <taxon>Bacilli</taxon>
        <taxon>Bacillales</taxon>
        <taxon>Bacillaceae</taxon>
        <taxon>Salsuginibacillus</taxon>
    </lineage>
</organism>
<dbReference type="GO" id="GO:0003697">
    <property type="term" value="F:single-stranded DNA binding"/>
    <property type="evidence" value="ECO:0007669"/>
    <property type="project" value="InterPro"/>
</dbReference>
<dbReference type="GO" id="GO:0016829">
    <property type="term" value="F:lyase activity"/>
    <property type="evidence" value="ECO:0007669"/>
    <property type="project" value="UniProtKB-KW"/>
</dbReference>